<evidence type="ECO:0000259" key="2">
    <source>
        <dbReference type="Pfam" id="PF13439"/>
    </source>
</evidence>
<feature type="domain" description="Glycosyl transferase family 1" evidence="1">
    <location>
        <begin position="179"/>
        <end position="326"/>
    </location>
</feature>
<evidence type="ECO:0000259" key="1">
    <source>
        <dbReference type="Pfam" id="PF00534"/>
    </source>
</evidence>
<keyword evidence="4" id="KW-1185">Reference proteome</keyword>
<dbReference type="AlphaFoldDB" id="A0A223NY02"/>
<dbReference type="EMBL" id="CP022743">
    <property type="protein sequence ID" value="ASU34747.1"/>
    <property type="molecule type" value="Genomic_DNA"/>
</dbReference>
<dbReference type="Gene3D" id="3.40.50.2000">
    <property type="entry name" value="Glycogen Phosphorylase B"/>
    <property type="match status" value="2"/>
</dbReference>
<proteinExistence type="predicted"/>
<sequence length="353" mass="40119">MKKKIFLIVSSLGAGGSERVYWLLSQYFCMGEYDVSVVFLRADEQCFSTKIEGIRFIDLKTIKASRSFFKLYRLLKTERPFAVFSTTDHINILTSMVAFFVTVPHLIARASNNPQQMKGFYDKKARFYNLFTRLFFTRFNFIVCQTKEMKVSMTELYGIESNKLKVIPNPVLKTLLLKDDKINSTKKRLIVVARLSKEKGLTRLLEIMSQLPDNYMLTIAGAGPLMASLKEEVSLRTLDSRVTFLGQLSAVPAQIAKHDLFVLSSYTEGFPNVVLEALSVGVPVVSFRVGGINDVIVESFNGYVAEQNDLAQFKKLVIKACSQTWNYAEIKNDVYERFALENVGRCYSNLLLN</sequence>
<dbReference type="PANTHER" id="PTHR45947:SF3">
    <property type="entry name" value="SULFOQUINOVOSYL TRANSFERASE SQD2"/>
    <property type="match status" value="1"/>
</dbReference>
<dbReference type="KEGG" id="muc:MuYL_2860"/>
<organism evidence="3 4">
    <name type="scientific">Mucilaginibacter xinganensis</name>
    <dbReference type="NCBI Taxonomy" id="1234841"/>
    <lineage>
        <taxon>Bacteria</taxon>
        <taxon>Pseudomonadati</taxon>
        <taxon>Bacteroidota</taxon>
        <taxon>Sphingobacteriia</taxon>
        <taxon>Sphingobacteriales</taxon>
        <taxon>Sphingobacteriaceae</taxon>
        <taxon>Mucilaginibacter</taxon>
    </lineage>
</organism>
<dbReference type="InterPro" id="IPR050194">
    <property type="entry name" value="Glycosyltransferase_grp1"/>
</dbReference>
<accession>A0A223NY02</accession>
<evidence type="ECO:0000313" key="4">
    <source>
        <dbReference type="Proteomes" id="UP000215002"/>
    </source>
</evidence>
<name>A0A223NY02_9SPHI</name>
<keyword evidence="3" id="KW-0808">Transferase</keyword>
<dbReference type="PANTHER" id="PTHR45947">
    <property type="entry name" value="SULFOQUINOVOSYL TRANSFERASE SQD2"/>
    <property type="match status" value="1"/>
</dbReference>
<gene>
    <name evidence="3" type="ORF">MuYL_2860</name>
</gene>
<dbReference type="Pfam" id="PF13439">
    <property type="entry name" value="Glyco_transf_4"/>
    <property type="match status" value="1"/>
</dbReference>
<dbReference type="GO" id="GO:0016757">
    <property type="term" value="F:glycosyltransferase activity"/>
    <property type="evidence" value="ECO:0007669"/>
    <property type="project" value="InterPro"/>
</dbReference>
<dbReference type="Pfam" id="PF00534">
    <property type="entry name" value="Glycos_transf_1"/>
    <property type="match status" value="1"/>
</dbReference>
<dbReference type="RefSeq" id="WP_094571058.1">
    <property type="nucleotide sequence ID" value="NZ_CP022743.1"/>
</dbReference>
<protein>
    <submittedName>
        <fullName evidence="3">Glycosyltransferase involved in cell wall bisynthesis</fullName>
    </submittedName>
</protein>
<dbReference type="InterPro" id="IPR028098">
    <property type="entry name" value="Glyco_trans_4-like_N"/>
</dbReference>
<dbReference type="OrthoDB" id="791981at2"/>
<evidence type="ECO:0000313" key="3">
    <source>
        <dbReference type="EMBL" id="ASU34747.1"/>
    </source>
</evidence>
<feature type="domain" description="Glycosyltransferase subfamily 4-like N-terminal" evidence="2">
    <location>
        <begin position="15"/>
        <end position="171"/>
    </location>
</feature>
<dbReference type="InterPro" id="IPR001296">
    <property type="entry name" value="Glyco_trans_1"/>
</dbReference>
<dbReference type="CDD" id="cd03811">
    <property type="entry name" value="GT4_GT28_WabH-like"/>
    <property type="match status" value="1"/>
</dbReference>
<reference evidence="3 4" key="1">
    <citation type="submission" date="2017-08" db="EMBL/GenBank/DDBJ databases">
        <title>Complete genome sequence of Mucilaginibacter sp. strain BJC16-A31.</title>
        <authorList>
            <consortium name="Henan University of Science and Technology"/>
            <person name="You X."/>
        </authorList>
    </citation>
    <scope>NUCLEOTIDE SEQUENCE [LARGE SCALE GENOMIC DNA]</scope>
    <source>
        <strain evidence="3 4">BJC16-A31</strain>
    </source>
</reference>
<dbReference type="SUPFAM" id="SSF53756">
    <property type="entry name" value="UDP-Glycosyltransferase/glycogen phosphorylase"/>
    <property type="match status" value="1"/>
</dbReference>
<dbReference type="Proteomes" id="UP000215002">
    <property type="component" value="Chromosome"/>
</dbReference>